<evidence type="ECO:0000256" key="1">
    <source>
        <dbReference type="SAM" id="Phobius"/>
    </source>
</evidence>
<accession>A0A1I4GKZ9</accession>
<gene>
    <name evidence="2" type="ORF">SAMN05192579_1281</name>
</gene>
<keyword evidence="1" id="KW-0472">Membrane</keyword>
<keyword evidence="1" id="KW-1133">Transmembrane helix</keyword>
<organism evidence="2 3">
    <name type="scientific">Rhodanobacter glycinis</name>
    <dbReference type="NCBI Taxonomy" id="582702"/>
    <lineage>
        <taxon>Bacteria</taxon>
        <taxon>Pseudomonadati</taxon>
        <taxon>Pseudomonadota</taxon>
        <taxon>Gammaproteobacteria</taxon>
        <taxon>Lysobacterales</taxon>
        <taxon>Rhodanobacteraceae</taxon>
        <taxon>Rhodanobacter</taxon>
    </lineage>
</organism>
<feature type="transmembrane region" description="Helical" evidence="1">
    <location>
        <begin position="43"/>
        <end position="62"/>
    </location>
</feature>
<feature type="transmembrane region" description="Helical" evidence="1">
    <location>
        <begin position="189"/>
        <end position="211"/>
    </location>
</feature>
<name>A0A1I4GKZ9_9GAMM</name>
<dbReference type="RefSeq" id="WP_092705326.1">
    <property type="nucleotide sequence ID" value="NZ_FOSR01000028.1"/>
</dbReference>
<dbReference type="AlphaFoldDB" id="A0A1I4GKZ9"/>
<feature type="transmembrane region" description="Helical" evidence="1">
    <location>
        <begin position="68"/>
        <end position="90"/>
    </location>
</feature>
<protein>
    <submittedName>
        <fullName evidence="2">Uncharacterized protein</fullName>
    </submittedName>
</protein>
<proteinExistence type="predicted"/>
<sequence length="212" mass="23161">MTNVDQIEALKEWNRLARENAENAIVSSMFEASSNAVEPIESFATWLLVGAAAVASFLLGNASKLVPIIGSTGFRVCGLLLCASCLFGVLSKLFALLGRIGFATGNVVKESVFQHLKAHEETEAQVQERAQQLGVAVETGIRMERVLSEFQRPLPWWACWAVARNLKRYAGDPQIGQIPRIKNLNAQGVFTFLQTLSFLLFLVTGFVSATAT</sequence>
<reference evidence="3" key="1">
    <citation type="submission" date="2016-10" db="EMBL/GenBank/DDBJ databases">
        <authorList>
            <person name="Varghese N."/>
            <person name="Submissions S."/>
        </authorList>
    </citation>
    <scope>NUCLEOTIDE SEQUENCE [LARGE SCALE GENOMIC DNA]</scope>
    <source>
        <strain evidence="3">MO64</strain>
    </source>
</reference>
<keyword evidence="3" id="KW-1185">Reference proteome</keyword>
<evidence type="ECO:0000313" key="2">
    <source>
        <dbReference type="EMBL" id="SFL29851.1"/>
    </source>
</evidence>
<keyword evidence="1" id="KW-0812">Transmembrane</keyword>
<evidence type="ECO:0000313" key="3">
    <source>
        <dbReference type="Proteomes" id="UP000198725"/>
    </source>
</evidence>
<dbReference type="Proteomes" id="UP000198725">
    <property type="component" value="Unassembled WGS sequence"/>
</dbReference>
<dbReference type="EMBL" id="FOSR01000028">
    <property type="protein sequence ID" value="SFL29851.1"/>
    <property type="molecule type" value="Genomic_DNA"/>
</dbReference>